<protein>
    <submittedName>
        <fullName evidence="9">Paraquat-inducible membrane protein A</fullName>
    </submittedName>
</protein>
<comment type="subcellular location">
    <subcellularLocation>
        <location evidence="1">Cell inner membrane</location>
        <topology evidence="1">Multi-pass membrane protein</topology>
    </subcellularLocation>
</comment>
<dbReference type="Proteomes" id="UP000296144">
    <property type="component" value="Unassembled WGS sequence"/>
</dbReference>
<dbReference type="PANTHER" id="PTHR30462">
    <property type="entry name" value="INTERMEMBRANE TRANSPORT PROTEIN PQIB-RELATED"/>
    <property type="match status" value="1"/>
</dbReference>
<comment type="caution">
    <text evidence="9">The sequence shown here is derived from an EMBL/GenBank/DDBJ whole genome shotgun (WGS) entry which is preliminary data.</text>
</comment>
<evidence type="ECO:0000256" key="5">
    <source>
        <dbReference type="ARBA" id="ARBA00022692"/>
    </source>
</evidence>
<evidence type="ECO:0000256" key="1">
    <source>
        <dbReference type="ARBA" id="ARBA00004429"/>
    </source>
</evidence>
<evidence type="ECO:0000256" key="2">
    <source>
        <dbReference type="ARBA" id="ARBA00007555"/>
    </source>
</evidence>
<evidence type="ECO:0000313" key="10">
    <source>
        <dbReference type="Proteomes" id="UP000296144"/>
    </source>
</evidence>
<evidence type="ECO:0000256" key="4">
    <source>
        <dbReference type="ARBA" id="ARBA00022519"/>
    </source>
</evidence>
<evidence type="ECO:0000256" key="7">
    <source>
        <dbReference type="ARBA" id="ARBA00023136"/>
    </source>
</evidence>
<evidence type="ECO:0000256" key="6">
    <source>
        <dbReference type="ARBA" id="ARBA00022989"/>
    </source>
</evidence>
<dbReference type="PANTHER" id="PTHR30462:SF3">
    <property type="entry name" value="INTERMEMBRANE TRANSPORT PROTEIN PQIA"/>
    <property type="match status" value="1"/>
</dbReference>
<evidence type="ECO:0000256" key="8">
    <source>
        <dbReference type="SAM" id="Phobius"/>
    </source>
</evidence>
<proteinExistence type="inferred from homology"/>
<feature type="transmembrane region" description="Helical" evidence="8">
    <location>
        <begin position="97"/>
        <end position="123"/>
    </location>
</feature>
<keyword evidence="6 8" id="KW-1133">Transmembrane helix</keyword>
<reference evidence="9 10" key="1">
    <citation type="journal article" date="2018" name="Genome Biol. Evol.">
        <title>Cladogenesis and Genomic Streamlining in Extracellular Endosymbionts of Tropical Stink Bugs.</title>
        <authorList>
            <person name="Otero-Bravo A."/>
            <person name="Goffredi S."/>
            <person name="Sabree Z.L."/>
        </authorList>
    </citation>
    <scope>NUCLEOTIDE SEQUENCE [LARGE SCALE GENOMIC DNA]</scope>
    <source>
        <strain evidence="9 10">SoEL</strain>
    </source>
</reference>
<feature type="transmembrane region" description="Helical" evidence="8">
    <location>
        <begin position="258"/>
        <end position="282"/>
    </location>
</feature>
<feature type="transmembrane region" description="Helical" evidence="8">
    <location>
        <begin position="143"/>
        <end position="163"/>
    </location>
</feature>
<gene>
    <name evidence="9" type="ORF">CRV10_01200</name>
</gene>
<dbReference type="InterPro" id="IPR051800">
    <property type="entry name" value="PqiA-PqiB_transport"/>
</dbReference>
<dbReference type="Pfam" id="PF04403">
    <property type="entry name" value="PqiA"/>
    <property type="match status" value="2"/>
</dbReference>
<dbReference type="InterPro" id="IPR007498">
    <property type="entry name" value="PqiA-like"/>
</dbReference>
<dbReference type="NCBIfam" id="TIGR00155">
    <property type="entry name" value="pqiA_fam"/>
    <property type="match status" value="1"/>
</dbReference>
<evidence type="ECO:0000256" key="3">
    <source>
        <dbReference type="ARBA" id="ARBA00022475"/>
    </source>
</evidence>
<feature type="transmembrane region" description="Helical" evidence="8">
    <location>
        <begin position="351"/>
        <end position="372"/>
    </location>
</feature>
<dbReference type="InterPro" id="IPR005219">
    <property type="entry name" value="PqiA-like_proteobact"/>
</dbReference>
<dbReference type="AlphaFoldDB" id="A0A2P5SX13"/>
<dbReference type="GO" id="GO:0005886">
    <property type="term" value="C:plasma membrane"/>
    <property type="evidence" value="ECO:0007669"/>
    <property type="project" value="UniProtKB-SubCell"/>
</dbReference>
<keyword evidence="10" id="KW-1185">Reference proteome</keyword>
<dbReference type="OrthoDB" id="9800207at2"/>
<name>A0A2P5SX13_9GAMM</name>
<feature type="transmembrane region" description="Helical" evidence="8">
    <location>
        <begin position="302"/>
        <end position="330"/>
    </location>
</feature>
<dbReference type="EMBL" id="PDKU01000001">
    <property type="protein sequence ID" value="PPI86853.1"/>
    <property type="molecule type" value="Genomic_DNA"/>
</dbReference>
<accession>A0A2P5SX13</accession>
<sequence length="416" mass="48012">MDVIVKKNVDYIICSKCDLLMELSCSFVGEQASCPRCQSVLVSNWFEPHKRHNIYAATAMFLLVLSNLFPFINIKLAGISNQILLNQIPYIIMDDGFTILAAFFMLVIQFIPLYCIIIILLLVNPIKIPFQLKLLLARSLFHLRHWIMVEIFMISIFISLFKLTNYGDINLQPSFCPWCLFCILQLRLFQCVDRRWLWESIKPIPNLIQTPITGISGLIQGLRCCPCCTAIVSVYQDKCLRCGIISSARYEYSLQYTLALLMTSLIFYIPANFMPVMITEIFGLEYPANIIEGIILLWNESYYVIAILIFTFSIVIPILKFLSIGWLCWHASGYGNNKCKTMHLLYKVIKFIGRWSMIDVFVILILSSLLKIGKLMNIYPTSGLILFALVVIFTMMAEMNFDPRLIWDRNNIKSRN</sequence>
<keyword evidence="3" id="KW-1003">Cell membrane</keyword>
<keyword evidence="4" id="KW-0997">Cell inner membrane</keyword>
<comment type="similarity">
    <text evidence="2">Belongs to the PqiA family.</text>
</comment>
<keyword evidence="7 8" id="KW-0472">Membrane</keyword>
<keyword evidence="5 8" id="KW-0812">Transmembrane</keyword>
<organism evidence="9 10">
    <name type="scientific">Candidatus Pantoea edessiphila</name>
    <dbReference type="NCBI Taxonomy" id="2044610"/>
    <lineage>
        <taxon>Bacteria</taxon>
        <taxon>Pseudomonadati</taxon>
        <taxon>Pseudomonadota</taxon>
        <taxon>Gammaproteobacteria</taxon>
        <taxon>Enterobacterales</taxon>
        <taxon>Erwiniaceae</taxon>
        <taxon>Pantoea</taxon>
    </lineage>
</organism>
<feature type="transmembrane region" description="Helical" evidence="8">
    <location>
        <begin position="378"/>
        <end position="397"/>
    </location>
</feature>
<feature type="transmembrane region" description="Helical" evidence="8">
    <location>
        <begin position="54"/>
        <end position="77"/>
    </location>
</feature>
<evidence type="ECO:0000313" key="9">
    <source>
        <dbReference type="EMBL" id="PPI86853.1"/>
    </source>
</evidence>